<comment type="function">
    <text evidence="1">Catalyzes the cleavage of 5-oxoproline to form L-glutamate coupled to the hydrolysis of ATP to ADP and inorganic phosphate.</text>
</comment>
<dbReference type="HAMAP" id="MF_00691">
    <property type="entry name" value="PxpA"/>
    <property type="match status" value="1"/>
</dbReference>
<dbReference type="SUPFAM" id="SSF88713">
    <property type="entry name" value="Glycoside hydrolase/deacetylase"/>
    <property type="match status" value="1"/>
</dbReference>
<dbReference type="NCBIfam" id="NF003816">
    <property type="entry name" value="PRK05406.1-5"/>
    <property type="match status" value="1"/>
</dbReference>
<comment type="subunit">
    <text evidence="1">Forms a complex composed of PxpA, PxpB and PxpC.</text>
</comment>
<evidence type="ECO:0000313" key="2">
    <source>
        <dbReference type="EMBL" id="MUG70979.1"/>
    </source>
</evidence>
<organism evidence="2 3">
    <name type="scientific">Paenibacillus validus</name>
    <dbReference type="NCBI Taxonomy" id="44253"/>
    <lineage>
        <taxon>Bacteria</taxon>
        <taxon>Bacillati</taxon>
        <taxon>Bacillota</taxon>
        <taxon>Bacilli</taxon>
        <taxon>Bacillales</taxon>
        <taxon>Paenibacillaceae</taxon>
        <taxon>Paenibacillus</taxon>
    </lineage>
</organism>
<proteinExistence type="inferred from homology"/>
<comment type="similarity">
    <text evidence="1">Belongs to the LamB/PxpA family.</text>
</comment>
<dbReference type="GO" id="GO:0017168">
    <property type="term" value="F:5-oxoprolinase (ATP-hydrolyzing) activity"/>
    <property type="evidence" value="ECO:0007669"/>
    <property type="project" value="UniProtKB-UniRule"/>
</dbReference>
<dbReference type="EC" id="3.5.2.9" evidence="1"/>
<name>A0A7X2Z9S3_9BACL</name>
<dbReference type="EMBL" id="WNZX01000006">
    <property type="protein sequence ID" value="MUG70979.1"/>
    <property type="molecule type" value="Genomic_DNA"/>
</dbReference>
<dbReference type="GO" id="GO:0005975">
    <property type="term" value="P:carbohydrate metabolic process"/>
    <property type="evidence" value="ECO:0007669"/>
    <property type="project" value="InterPro"/>
</dbReference>
<dbReference type="GO" id="GO:0005524">
    <property type="term" value="F:ATP binding"/>
    <property type="evidence" value="ECO:0007669"/>
    <property type="project" value="UniProtKB-UniRule"/>
</dbReference>
<gene>
    <name evidence="1 2" type="primary">pxpA</name>
    <name evidence="2" type="ORF">GNP93_09835</name>
</gene>
<protein>
    <recommendedName>
        <fullName evidence="1">5-oxoprolinase subunit A</fullName>
        <shortName evidence="1">5-OPase subunit A</shortName>
        <ecNumber evidence="1">3.5.2.9</ecNumber>
    </recommendedName>
    <alternativeName>
        <fullName evidence="1">5-oxoprolinase (ATP-hydrolyzing) subunit A</fullName>
    </alternativeName>
</protein>
<keyword evidence="3" id="KW-1185">Reference proteome</keyword>
<sequence>MLLAFFFPHSPAYGGAHKRTIRSDGCKGGLHLEQLPIRIDLNGDMGESFGMYRLGQDDELVRYVTSANIACGFHAGDPGHMVRTVRSCLQAGVSIGAHPGLPDLQGFGRRNMAVTPQEAYELILYQGGALQAIARAEGGRMRHVKPHGALYNMAAVQRPLADAIAEAVLRLDPELTLFGLAGSELIRAAESKGLRTAAEAFADRTYRADGTLTPRSEPDAVIHDPRQAVRQVLDILKRGEVLTPLGEAVALRADTFCIHGDGPDALELARTLRQQLLEEGVSVQAP</sequence>
<reference evidence="2 3" key="1">
    <citation type="submission" date="2019-11" db="EMBL/GenBank/DDBJ databases">
        <title>Draft genome sequences of five Paenibacillus species of dairy origin.</title>
        <authorList>
            <person name="Olajide A.M."/>
            <person name="Chen S."/>
            <person name="Lapointe G."/>
        </authorList>
    </citation>
    <scope>NUCLEOTIDE SEQUENCE [LARGE SCALE GENOMIC DNA]</scope>
    <source>
        <strain evidence="2 3">2CS3</strain>
    </source>
</reference>
<dbReference type="PANTHER" id="PTHR30292">
    <property type="entry name" value="UNCHARACTERIZED PROTEIN YBGL-RELATED"/>
    <property type="match status" value="1"/>
</dbReference>
<comment type="caution">
    <text evidence="2">The sequence shown here is derived from an EMBL/GenBank/DDBJ whole genome shotgun (WGS) entry which is preliminary data.</text>
</comment>
<keyword evidence="1" id="KW-0067">ATP-binding</keyword>
<evidence type="ECO:0000313" key="3">
    <source>
        <dbReference type="Proteomes" id="UP000450917"/>
    </source>
</evidence>
<dbReference type="InterPro" id="IPR005501">
    <property type="entry name" value="LamB/YcsF/PxpA-like"/>
</dbReference>
<dbReference type="InterPro" id="IPR011330">
    <property type="entry name" value="Glyco_hydro/deAcase_b/a-brl"/>
</dbReference>
<dbReference type="CDD" id="cd10787">
    <property type="entry name" value="LamB_YcsF_like"/>
    <property type="match status" value="1"/>
</dbReference>
<accession>A0A7X2Z9S3</accession>
<dbReference type="AlphaFoldDB" id="A0A7X2Z9S3"/>
<dbReference type="Proteomes" id="UP000450917">
    <property type="component" value="Unassembled WGS sequence"/>
</dbReference>
<dbReference type="Gene3D" id="3.20.20.370">
    <property type="entry name" value="Glycoside hydrolase/deacetylase"/>
    <property type="match status" value="1"/>
</dbReference>
<keyword evidence="1" id="KW-0547">Nucleotide-binding</keyword>
<keyword evidence="1 2" id="KW-0378">Hydrolase</keyword>
<dbReference type="NCBIfam" id="NF003814">
    <property type="entry name" value="PRK05406.1-3"/>
    <property type="match status" value="1"/>
</dbReference>
<comment type="catalytic activity">
    <reaction evidence="1">
        <text>5-oxo-L-proline + ATP + 2 H2O = L-glutamate + ADP + phosphate + H(+)</text>
        <dbReference type="Rhea" id="RHEA:10348"/>
        <dbReference type="ChEBI" id="CHEBI:15377"/>
        <dbReference type="ChEBI" id="CHEBI:15378"/>
        <dbReference type="ChEBI" id="CHEBI:29985"/>
        <dbReference type="ChEBI" id="CHEBI:30616"/>
        <dbReference type="ChEBI" id="CHEBI:43474"/>
        <dbReference type="ChEBI" id="CHEBI:58402"/>
        <dbReference type="ChEBI" id="CHEBI:456216"/>
        <dbReference type="EC" id="3.5.2.9"/>
    </reaction>
</comment>
<dbReference type="PANTHER" id="PTHR30292:SF0">
    <property type="entry name" value="5-OXOPROLINASE SUBUNIT A"/>
    <property type="match status" value="1"/>
</dbReference>
<evidence type="ECO:0000256" key="1">
    <source>
        <dbReference type="HAMAP-Rule" id="MF_00691"/>
    </source>
</evidence>
<dbReference type="Pfam" id="PF03746">
    <property type="entry name" value="LamB_YcsF"/>
    <property type="match status" value="1"/>
</dbReference>